<gene>
    <name evidence="1" type="ORF">RHGRI_005920</name>
</gene>
<organism evidence="1 2">
    <name type="scientific">Rhododendron griersonianum</name>
    <dbReference type="NCBI Taxonomy" id="479676"/>
    <lineage>
        <taxon>Eukaryota</taxon>
        <taxon>Viridiplantae</taxon>
        <taxon>Streptophyta</taxon>
        <taxon>Embryophyta</taxon>
        <taxon>Tracheophyta</taxon>
        <taxon>Spermatophyta</taxon>
        <taxon>Magnoliopsida</taxon>
        <taxon>eudicotyledons</taxon>
        <taxon>Gunneridae</taxon>
        <taxon>Pentapetalae</taxon>
        <taxon>asterids</taxon>
        <taxon>Ericales</taxon>
        <taxon>Ericaceae</taxon>
        <taxon>Ericoideae</taxon>
        <taxon>Rhodoreae</taxon>
        <taxon>Rhododendron</taxon>
    </lineage>
</organism>
<keyword evidence="2" id="KW-1185">Reference proteome</keyword>
<evidence type="ECO:0000313" key="1">
    <source>
        <dbReference type="EMBL" id="KAG5563333.1"/>
    </source>
</evidence>
<proteinExistence type="predicted"/>
<comment type="caution">
    <text evidence="1">The sequence shown here is derived from an EMBL/GenBank/DDBJ whole genome shotgun (WGS) entry which is preliminary data.</text>
</comment>
<dbReference type="EMBL" id="JACTNZ010000002">
    <property type="protein sequence ID" value="KAG5563333.1"/>
    <property type="molecule type" value="Genomic_DNA"/>
</dbReference>
<protein>
    <recommendedName>
        <fullName evidence="3">ARM repeat superfamily protein</fullName>
    </recommendedName>
</protein>
<dbReference type="EMBL" id="JACTNZ010000002">
    <property type="protein sequence ID" value="KAG5563332.1"/>
    <property type="molecule type" value="Genomic_DNA"/>
</dbReference>
<evidence type="ECO:0008006" key="3">
    <source>
        <dbReference type="Google" id="ProtNLM"/>
    </source>
</evidence>
<evidence type="ECO:0000313" key="2">
    <source>
        <dbReference type="Proteomes" id="UP000823749"/>
    </source>
</evidence>
<dbReference type="Proteomes" id="UP000823749">
    <property type="component" value="Chromosome 2"/>
</dbReference>
<accession>A0AAV6LE06</accession>
<sequence length="149" mass="16263">MRSAEKAVNWGVVGAMDIGDIPRPLGSVYQLAVSVLTAPNAYEFCRRCFCLDRGIDYAVANSEIPGRVKDLPRLLKQVCQQNTDALLQAAIMVLMISVKNACKSGWFPTEDSAELLTLADEIGSNFCTVRDMNTEASNSLDIISTVMAR</sequence>
<name>A0AAV6LE06_9ERIC</name>
<dbReference type="AlphaFoldDB" id="A0AAV6LE06"/>
<reference evidence="1" key="1">
    <citation type="submission" date="2020-08" db="EMBL/GenBank/DDBJ databases">
        <title>Plant Genome Project.</title>
        <authorList>
            <person name="Zhang R.-G."/>
        </authorList>
    </citation>
    <scope>NUCLEOTIDE SEQUENCE</scope>
    <source>
        <strain evidence="1">WSP0</strain>
        <tissue evidence="1">Leaf</tissue>
    </source>
</reference>